<dbReference type="GO" id="GO:0006508">
    <property type="term" value="P:proteolysis"/>
    <property type="evidence" value="ECO:0007669"/>
    <property type="project" value="UniProtKB-KW"/>
</dbReference>
<dbReference type="EMBL" id="JAELUQ010000004">
    <property type="protein sequence ID" value="KAG7415907.1"/>
    <property type="molecule type" value="Genomic_DNA"/>
</dbReference>
<accession>A0A8J5PB38</accession>
<dbReference type="Proteomes" id="UP000694050">
    <property type="component" value="Unassembled WGS sequence"/>
</dbReference>
<evidence type="ECO:0000313" key="9">
    <source>
        <dbReference type="Proteomes" id="UP000694050"/>
    </source>
</evidence>
<protein>
    <submittedName>
        <fullName evidence="8">Neurolysin</fullName>
    </submittedName>
</protein>
<evidence type="ECO:0000313" key="8">
    <source>
        <dbReference type="EMBL" id="KAG7415907.1"/>
    </source>
</evidence>
<dbReference type="GO" id="GO:0006518">
    <property type="term" value="P:peptide metabolic process"/>
    <property type="evidence" value="ECO:0007669"/>
    <property type="project" value="TreeGrafter"/>
</dbReference>
<dbReference type="PANTHER" id="PTHR11804">
    <property type="entry name" value="PROTEASE M3 THIMET OLIGOPEPTIDASE-RELATED"/>
    <property type="match status" value="1"/>
</dbReference>
<name>A0A8J5PB38_FUSOX</name>
<proteinExistence type="inferred from homology"/>
<organism evidence="8 9">
    <name type="scientific">Fusarium oxysporum f. sp. rapae</name>
    <dbReference type="NCBI Taxonomy" id="485398"/>
    <lineage>
        <taxon>Eukaryota</taxon>
        <taxon>Fungi</taxon>
        <taxon>Dikarya</taxon>
        <taxon>Ascomycota</taxon>
        <taxon>Pezizomycotina</taxon>
        <taxon>Sordariomycetes</taxon>
        <taxon>Hypocreomycetidae</taxon>
        <taxon>Hypocreales</taxon>
        <taxon>Nectriaceae</taxon>
        <taxon>Fusarium</taxon>
        <taxon>Fusarium oxysporum species complex</taxon>
    </lineage>
</organism>
<dbReference type="PANTHER" id="PTHR11804:SF84">
    <property type="entry name" value="SACCHAROLYSIN"/>
    <property type="match status" value="1"/>
</dbReference>
<keyword evidence="3 6" id="KW-0378">Hydrolase</keyword>
<dbReference type="GO" id="GO:0004222">
    <property type="term" value="F:metalloendopeptidase activity"/>
    <property type="evidence" value="ECO:0007669"/>
    <property type="project" value="InterPro"/>
</dbReference>
<evidence type="ECO:0000256" key="3">
    <source>
        <dbReference type="ARBA" id="ARBA00022801"/>
    </source>
</evidence>
<evidence type="ECO:0000256" key="6">
    <source>
        <dbReference type="RuleBase" id="RU003435"/>
    </source>
</evidence>
<dbReference type="GO" id="GO:0046872">
    <property type="term" value="F:metal ion binding"/>
    <property type="evidence" value="ECO:0007669"/>
    <property type="project" value="UniProtKB-UniRule"/>
</dbReference>
<comment type="caution">
    <text evidence="8">The sequence shown here is derived from an EMBL/GenBank/DDBJ whole genome shotgun (WGS) entry which is preliminary data.</text>
</comment>
<dbReference type="InterPro" id="IPR001567">
    <property type="entry name" value="Pept_M3A_M3B_dom"/>
</dbReference>
<dbReference type="Pfam" id="PF01432">
    <property type="entry name" value="Peptidase_M3"/>
    <property type="match status" value="1"/>
</dbReference>
<gene>
    <name evidence="8" type="primary">Neurolysin</name>
    <name evidence="8" type="ORF">Forpe1208_v006778</name>
</gene>
<sequence length="350" mass="40552">MKRIVGQYQTVRKTIIESVDVQKANFDNVIQPLIDIDNETQGDIAIIAMLRYASPDPASRQASEEACTLVNKDQAAFTANPDFWLLVQAVKEACQGSSLHFEAQKSLDKPIQIQEYLERRTYIDSMRREYDQRIREDTGGLWISLDELAGVQQHDLDRFGNDPEKHDMRFVRFSTADYLVVYRHAFKSATRKRMYVGNASNLSQNAKLFKNIVVERDLNARLLGHESHAAYRLEKRLMKTPAQVESLLTDLHDRLLALGQQDMNLLMDMKKKECREGAKDDVNAIFPWDYWYYARLAEHRLHVDPEQVAEYFPLQHVISVLLDVFSEFLQLRFCPVSLDQLKGSAWHNDV</sequence>
<keyword evidence="5 6" id="KW-0482">Metalloprotease</keyword>
<comment type="cofactor">
    <cofactor evidence="6">
        <name>Zn(2+)</name>
        <dbReference type="ChEBI" id="CHEBI:29105"/>
    </cofactor>
    <text evidence="6">Binds 1 zinc ion.</text>
</comment>
<keyword evidence="4 6" id="KW-0862">Zinc</keyword>
<reference evidence="8" key="1">
    <citation type="submission" date="2021-04" db="EMBL/GenBank/DDBJ databases">
        <title>First draft genome resource for Brassicaceae pathogens Fusarium oxysporum f. sp. raphani and Fusarium oxysporum f. sp. rapae.</title>
        <authorList>
            <person name="Asai S."/>
        </authorList>
    </citation>
    <scope>NUCLEOTIDE SEQUENCE</scope>
    <source>
        <strain evidence="8">Tf1208</strain>
    </source>
</reference>
<feature type="domain" description="Peptidase M3A/M3B catalytic" evidence="7">
    <location>
        <begin position="182"/>
        <end position="350"/>
    </location>
</feature>
<evidence type="ECO:0000256" key="4">
    <source>
        <dbReference type="ARBA" id="ARBA00022833"/>
    </source>
</evidence>
<evidence type="ECO:0000259" key="7">
    <source>
        <dbReference type="Pfam" id="PF01432"/>
    </source>
</evidence>
<comment type="similarity">
    <text evidence="6">Belongs to the peptidase M3 family.</text>
</comment>
<evidence type="ECO:0000256" key="1">
    <source>
        <dbReference type="ARBA" id="ARBA00022670"/>
    </source>
</evidence>
<evidence type="ECO:0000256" key="5">
    <source>
        <dbReference type="ARBA" id="ARBA00023049"/>
    </source>
</evidence>
<keyword evidence="1 6" id="KW-0645">Protease</keyword>
<keyword evidence="2 6" id="KW-0479">Metal-binding</keyword>
<dbReference type="AlphaFoldDB" id="A0A8J5PB38"/>
<dbReference type="InterPro" id="IPR045090">
    <property type="entry name" value="Pept_M3A_M3B"/>
</dbReference>
<evidence type="ECO:0000256" key="2">
    <source>
        <dbReference type="ARBA" id="ARBA00022723"/>
    </source>
</evidence>